<proteinExistence type="predicted"/>
<protein>
    <submittedName>
        <fullName evidence="2">Uncharacterized protein</fullName>
    </submittedName>
</protein>
<reference evidence="2" key="1">
    <citation type="submission" date="2024-06" db="EMBL/GenBank/DDBJ databases">
        <title>Intestivirid acquisition increases across infancy in a wild primate population.</title>
        <authorList>
            <person name="Schneider-Creas I.A."/>
            <person name="Moya I.L."/>
            <person name="Chiou K.L."/>
            <person name="Baniel A."/>
            <person name="Azanaw Haile A."/>
            <person name="Kebede F."/>
            <person name="Abebe B."/>
            <person name="Snyder-Mackler N."/>
            <person name="Varsani A."/>
        </authorList>
    </citation>
    <scope>NUCLEOTIDE SEQUENCE</scope>
    <source>
        <strain evidence="2">Int_RNL_2018_0288_CRY</strain>
    </source>
</reference>
<accession>A0AAU8MKZ5</accession>
<feature type="coiled-coil region" evidence="1">
    <location>
        <begin position="76"/>
        <end position="103"/>
    </location>
</feature>
<name>A0AAU8MKZ5_9CAUD</name>
<sequence>MNKVEISEKDYNALMKLGIIDDKNSVVSPRSYNIGDSDYASHYIQPWSIWQEYNLNPWDADIIKRVLRTKKGDSRRLDYEKIIHICEERLRQLEIEKDEICNTIDIED</sequence>
<dbReference type="EMBL" id="PP965500">
    <property type="protein sequence ID" value="XCO00624.1"/>
    <property type="molecule type" value="Genomic_DNA"/>
</dbReference>
<organism evidence="2">
    <name type="scientific">Geladintestivirus 2</name>
    <dbReference type="NCBI Taxonomy" id="3233134"/>
    <lineage>
        <taxon>Viruses</taxon>
        <taxon>Duplodnaviria</taxon>
        <taxon>Heunggongvirae</taxon>
        <taxon>Uroviricota</taxon>
        <taxon>Caudoviricetes</taxon>
        <taxon>Crassvirales</taxon>
    </lineage>
</organism>
<evidence type="ECO:0000256" key="1">
    <source>
        <dbReference type="SAM" id="Coils"/>
    </source>
</evidence>
<keyword evidence="1" id="KW-0175">Coiled coil</keyword>
<evidence type="ECO:0000313" key="2">
    <source>
        <dbReference type="EMBL" id="XCO00624.1"/>
    </source>
</evidence>